<keyword evidence="4" id="KW-0804">Transcription</keyword>
<protein>
    <submittedName>
        <fullName evidence="9 10">Uncharacterized protein LOC106745965</fullName>
    </submittedName>
</protein>
<evidence type="ECO:0000256" key="4">
    <source>
        <dbReference type="ARBA" id="ARBA00023163"/>
    </source>
</evidence>
<evidence type="ECO:0000256" key="3">
    <source>
        <dbReference type="ARBA" id="ARBA00023125"/>
    </source>
</evidence>
<dbReference type="SUPFAM" id="SSF57959">
    <property type="entry name" value="Leucine zipper domain"/>
    <property type="match status" value="1"/>
</dbReference>
<comment type="subcellular location">
    <subcellularLocation>
        <location evidence="1">Nucleus</location>
    </subcellularLocation>
</comment>
<dbReference type="PANTHER" id="PTHR11988:SF56">
    <property type="entry name" value="TRANSCRIPTION FACTOR CES-2"/>
    <property type="match status" value="1"/>
</dbReference>
<accession>A0A6P3XH39</accession>
<dbReference type="RefSeq" id="XP_014477527.1">
    <property type="nucleotide sequence ID" value="XM_014622041.1"/>
</dbReference>
<keyword evidence="2" id="KW-0805">Transcription regulation</keyword>
<dbReference type="GO" id="GO:0005634">
    <property type="term" value="C:nucleus"/>
    <property type="evidence" value="ECO:0007669"/>
    <property type="project" value="UniProtKB-SubCell"/>
</dbReference>
<feature type="compositionally biased region" description="Polar residues" evidence="6">
    <location>
        <begin position="301"/>
        <end position="310"/>
    </location>
</feature>
<dbReference type="CTD" id="31227"/>
<dbReference type="GeneID" id="106745965"/>
<sequence>MVRGEGSENSPFEVGSGSKTYPNSPMALDLSCKPSTSVVVNVPAFTPAPLISSNEMNMQQLIQQPSINNSPLTLMSYLMKTNMGGFSVKHKLPQEENERTNNDSQINYSEINNVLINSEIKNDQTSSNQINNRINTDRMQHRQLNISWMNHINSSHVNQANAEVINSNQFNSSASNSPLPTGQSISHNHSISMASNTISPFPPVNGMETSNFSSSSSPQASSSSQASSTMPFSDVQKSAEILKAIRTSARPFKAYPRDPLVLSVGSQATSNVYNKFRKEILEQVRHTENESTNSKMRRTPNRSGSPTSSTTDKDQAYLERRKKNNAAAKRSRDNRRVKEDELAVRTAFLEEQNMKLWCGMYKILKIAKQQNMQFDRREFEGNECLLSVLITLDTEDENPT</sequence>
<dbReference type="InterPro" id="IPR040223">
    <property type="entry name" value="PAR_bZIP"/>
</dbReference>
<feature type="region of interest" description="Disordered" evidence="6">
    <location>
        <begin position="284"/>
        <end position="337"/>
    </location>
</feature>
<dbReference type="PROSITE" id="PS50217">
    <property type="entry name" value="BZIP"/>
    <property type="match status" value="1"/>
</dbReference>
<evidence type="ECO:0000259" key="7">
    <source>
        <dbReference type="PROSITE" id="PS50217"/>
    </source>
</evidence>
<evidence type="ECO:0000256" key="6">
    <source>
        <dbReference type="SAM" id="MobiDB-lite"/>
    </source>
</evidence>
<keyword evidence="8" id="KW-1185">Reference proteome</keyword>
<dbReference type="CDD" id="cd14695">
    <property type="entry name" value="bZIP_HLF"/>
    <property type="match status" value="1"/>
</dbReference>
<proteinExistence type="predicted"/>
<dbReference type="RefSeq" id="XP_014477526.1">
    <property type="nucleotide sequence ID" value="XM_014622040.1"/>
</dbReference>
<dbReference type="Gene3D" id="1.20.5.170">
    <property type="match status" value="1"/>
</dbReference>
<keyword evidence="5" id="KW-0539">Nucleus</keyword>
<dbReference type="InterPro" id="IPR004827">
    <property type="entry name" value="bZIP"/>
</dbReference>
<dbReference type="GO" id="GO:0000981">
    <property type="term" value="F:DNA-binding transcription factor activity, RNA polymerase II-specific"/>
    <property type="evidence" value="ECO:0007669"/>
    <property type="project" value="TreeGrafter"/>
</dbReference>
<dbReference type="OrthoDB" id="361013at2759"/>
<dbReference type="Proteomes" id="UP000515204">
    <property type="component" value="Unplaced"/>
</dbReference>
<feature type="domain" description="BZIP" evidence="7">
    <location>
        <begin position="314"/>
        <end position="356"/>
    </location>
</feature>
<evidence type="ECO:0000313" key="8">
    <source>
        <dbReference type="Proteomes" id="UP000515204"/>
    </source>
</evidence>
<dbReference type="Pfam" id="PF07716">
    <property type="entry name" value="bZIP_2"/>
    <property type="match status" value="1"/>
</dbReference>
<keyword evidence="3" id="KW-0238">DNA-binding</keyword>
<organism evidence="8 10">
    <name type="scientific">Dinoponera quadriceps</name>
    <name type="common">South American ant</name>
    <dbReference type="NCBI Taxonomy" id="609295"/>
    <lineage>
        <taxon>Eukaryota</taxon>
        <taxon>Metazoa</taxon>
        <taxon>Ecdysozoa</taxon>
        <taxon>Arthropoda</taxon>
        <taxon>Hexapoda</taxon>
        <taxon>Insecta</taxon>
        <taxon>Pterygota</taxon>
        <taxon>Neoptera</taxon>
        <taxon>Endopterygota</taxon>
        <taxon>Hymenoptera</taxon>
        <taxon>Apocrita</taxon>
        <taxon>Aculeata</taxon>
        <taxon>Formicoidea</taxon>
        <taxon>Formicidae</taxon>
        <taxon>Ponerinae</taxon>
        <taxon>Ponerini</taxon>
        <taxon>Dinoponera</taxon>
    </lineage>
</organism>
<dbReference type="PANTHER" id="PTHR11988">
    <property type="entry name" value="THYROTROPH EMBRYONIC FACTOR RELATED"/>
    <property type="match status" value="1"/>
</dbReference>
<dbReference type="KEGG" id="dqu:106745965"/>
<evidence type="ECO:0000256" key="2">
    <source>
        <dbReference type="ARBA" id="ARBA00023015"/>
    </source>
</evidence>
<evidence type="ECO:0000313" key="9">
    <source>
        <dbReference type="RefSeq" id="XP_014477526.1"/>
    </source>
</evidence>
<feature type="region of interest" description="Disordered" evidence="6">
    <location>
        <begin position="193"/>
        <end position="232"/>
    </location>
</feature>
<dbReference type="InterPro" id="IPR046347">
    <property type="entry name" value="bZIP_sf"/>
</dbReference>
<feature type="compositionally biased region" description="Low complexity" evidence="6">
    <location>
        <begin position="209"/>
        <end position="232"/>
    </location>
</feature>
<evidence type="ECO:0000256" key="5">
    <source>
        <dbReference type="ARBA" id="ARBA00023242"/>
    </source>
</evidence>
<evidence type="ECO:0000313" key="10">
    <source>
        <dbReference type="RefSeq" id="XP_014477527.1"/>
    </source>
</evidence>
<gene>
    <name evidence="9 10" type="primary">LOC106745965</name>
</gene>
<dbReference type="AlphaFoldDB" id="A0A6P3XH39"/>
<feature type="region of interest" description="Disordered" evidence="6">
    <location>
        <begin position="1"/>
        <end position="20"/>
    </location>
</feature>
<name>A0A6P3XH39_DINQU</name>
<reference evidence="9 10" key="1">
    <citation type="submission" date="2025-04" db="UniProtKB">
        <authorList>
            <consortium name="RefSeq"/>
        </authorList>
    </citation>
    <scope>IDENTIFICATION</scope>
</reference>
<dbReference type="GO" id="GO:0000978">
    <property type="term" value="F:RNA polymerase II cis-regulatory region sequence-specific DNA binding"/>
    <property type="evidence" value="ECO:0007669"/>
    <property type="project" value="TreeGrafter"/>
</dbReference>
<evidence type="ECO:0000256" key="1">
    <source>
        <dbReference type="ARBA" id="ARBA00004123"/>
    </source>
</evidence>